<sequence length="319" mass="34671">MNSPLSTPAPEQHQGSGGATSSGGATATRGTAAGGRVLLAAAIFVIATYLISIPLYWLQGRFEIATWVFNLGTLGPFLGGLVALLVCRGLRLPLRWVAGLGFNVQVVRRSILAAAAALAIVLLAVQFYGFFHWQMKPIDLAGVPYPLAMPGDSGTIFGFIAIGLLIGCILEEFGWRTILEPTLLPKLGVLGTGIVVGVIWGLWQWPFWLALMQRQSTNPSRMQALLYTGSHFVAAIAVSLILVVIHQRMRHGHWAAAVAFRWVYGIGFFLILDEELGRWQPMFAIAACSALAAAVGYYYHWRRTRTKRVRPAARTAPSS</sequence>
<keyword evidence="2" id="KW-0812">Transmembrane</keyword>
<feature type="region of interest" description="Disordered" evidence="1">
    <location>
        <begin position="1"/>
        <end position="27"/>
    </location>
</feature>
<evidence type="ECO:0000256" key="2">
    <source>
        <dbReference type="SAM" id="Phobius"/>
    </source>
</evidence>
<feature type="transmembrane region" description="Helical" evidence="2">
    <location>
        <begin position="111"/>
        <end position="133"/>
    </location>
</feature>
<evidence type="ECO:0000313" key="3">
    <source>
        <dbReference type="EMBL" id="OYO14277.1"/>
    </source>
</evidence>
<proteinExistence type="predicted"/>
<feature type="transmembrane region" description="Helical" evidence="2">
    <location>
        <begin position="64"/>
        <end position="90"/>
    </location>
</feature>
<dbReference type="PANTHER" id="PTHR35797">
    <property type="entry name" value="PROTEASE-RELATED"/>
    <property type="match status" value="1"/>
</dbReference>
<dbReference type="OrthoDB" id="3693644at2"/>
<dbReference type="Proteomes" id="UP000215896">
    <property type="component" value="Unassembled WGS sequence"/>
</dbReference>
<organism evidence="3 4">
    <name type="scientific">Enemella evansiae</name>
    <dbReference type="NCBI Taxonomy" id="2016499"/>
    <lineage>
        <taxon>Bacteria</taxon>
        <taxon>Bacillati</taxon>
        <taxon>Actinomycetota</taxon>
        <taxon>Actinomycetes</taxon>
        <taxon>Propionibacteriales</taxon>
        <taxon>Propionibacteriaceae</taxon>
        <taxon>Enemella</taxon>
    </lineage>
</organism>
<gene>
    <name evidence="3" type="ORF">CGZ94_06510</name>
</gene>
<feature type="transmembrane region" description="Helical" evidence="2">
    <location>
        <begin position="153"/>
        <end position="175"/>
    </location>
</feature>
<comment type="caution">
    <text evidence="3">The sequence shown here is derived from an EMBL/GenBank/DDBJ whole genome shotgun (WGS) entry which is preliminary data.</text>
</comment>
<name>A0A255GEH3_9ACTN</name>
<feature type="transmembrane region" description="Helical" evidence="2">
    <location>
        <begin position="252"/>
        <end position="272"/>
    </location>
</feature>
<feature type="transmembrane region" description="Helical" evidence="2">
    <location>
        <begin position="37"/>
        <end position="58"/>
    </location>
</feature>
<dbReference type="PANTHER" id="PTHR35797:SF1">
    <property type="entry name" value="PROTEASE"/>
    <property type="match status" value="1"/>
</dbReference>
<evidence type="ECO:0000313" key="4">
    <source>
        <dbReference type="Proteomes" id="UP000215896"/>
    </source>
</evidence>
<feature type="transmembrane region" description="Helical" evidence="2">
    <location>
        <begin position="187"/>
        <end position="205"/>
    </location>
</feature>
<protein>
    <recommendedName>
        <fullName evidence="5">CPBP family intramembrane metalloprotease</fullName>
    </recommendedName>
</protein>
<accession>A0A255GEH3</accession>
<feature type="transmembrane region" description="Helical" evidence="2">
    <location>
        <begin position="278"/>
        <end position="300"/>
    </location>
</feature>
<dbReference type="InterPro" id="IPR042150">
    <property type="entry name" value="MmRce1-like"/>
</dbReference>
<evidence type="ECO:0000256" key="1">
    <source>
        <dbReference type="SAM" id="MobiDB-lite"/>
    </source>
</evidence>
<keyword evidence="2" id="KW-1133">Transmembrane helix</keyword>
<keyword evidence="2" id="KW-0472">Membrane</keyword>
<feature type="transmembrane region" description="Helical" evidence="2">
    <location>
        <begin position="225"/>
        <end position="245"/>
    </location>
</feature>
<reference evidence="3 4" key="1">
    <citation type="submission" date="2017-07" db="EMBL/GenBank/DDBJ databases">
        <title>Draft whole genome sequences of clinical Proprionibacteriaceae strains.</title>
        <authorList>
            <person name="Bernier A.-M."/>
            <person name="Bernard K."/>
            <person name="Domingo M.-C."/>
        </authorList>
    </citation>
    <scope>NUCLEOTIDE SEQUENCE [LARGE SCALE GENOMIC DNA]</scope>
    <source>
        <strain evidence="3 4">NML 030167</strain>
    </source>
</reference>
<evidence type="ECO:0008006" key="5">
    <source>
        <dbReference type="Google" id="ProtNLM"/>
    </source>
</evidence>
<dbReference type="AlphaFoldDB" id="A0A255GEH3"/>
<keyword evidence="4" id="KW-1185">Reference proteome</keyword>
<dbReference type="RefSeq" id="WP_094405151.1">
    <property type="nucleotide sequence ID" value="NZ_NMVO01000012.1"/>
</dbReference>
<dbReference type="EMBL" id="NMVO01000012">
    <property type="protein sequence ID" value="OYO14277.1"/>
    <property type="molecule type" value="Genomic_DNA"/>
</dbReference>